<dbReference type="GO" id="GO:0016301">
    <property type="term" value="F:kinase activity"/>
    <property type="evidence" value="ECO:0007669"/>
    <property type="project" value="UniProtKB-KW"/>
</dbReference>
<dbReference type="CDD" id="cd16917">
    <property type="entry name" value="HATPase_UhpB-NarQ-NarX-like"/>
    <property type="match status" value="1"/>
</dbReference>
<dbReference type="Proteomes" id="UP001519363">
    <property type="component" value="Unassembled WGS sequence"/>
</dbReference>
<dbReference type="EC" id="2.7.13.3" evidence="2"/>
<evidence type="ECO:0000259" key="11">
    <source>
        <dbReference type="Pfam" id="PF07730"/>
    </source>
</evidence>
<evidence type="ECO:0000256" key="6">
    <source>
        <dbReference type="ARBA" id="ARBA00022777"/>
    </source>
</evidence>
<dbReference type="PANTHER" id="PTHR24421">
    <property type="entry name" value="NITRATE/NITRITE SENSOR PROTEIN NARX-RELATED"/>
    <property type="match status" value="1"/>
</dbReference>
<dbReference type="Gene3D" id="3.30.565.10">
    <property type="entry name" value="Histidine kinase-like ATPase, C-terminal domain"/>
    <property type="match status" value="1"/>
</dbReference>
<evidence type="ECO:0000256" key="2">
    <source>
        <dbReference type="ARBA" id="ARBA00012438"/>
    </source>
</evidence>
<keyword evidence="13" id="KW-1185">Reference proteome</keyword>
<sequence>MHIATDEPNRSLSRQSVLVASVCVLADALYTLLLHPEPHWTHWTLLALVVVADASLAGPARLSGYVAALHAVVVAFAGMLHQPGNNAGLLIAGYRAGAWLSGWRAWTALSSLVLGRVLAQLTSPQFLYLLPVAVLTGALLPWLVGRYTTARRAHLAELEQRAERELRDTREATQRAVEAERQSIARDLHDVIAHHVSAINLHAGAARLSLGGDPGAVLSSLSAVESASQAAMVDLRHLLDVLHGDSGDGDRQPGLSNVEELLERVRAAGVPARLRTEGQPRAVPDSLGITVYRIIQEMLTNAVRHGDSGGVDLALTYRPGSLELASRNTIAVRPTSRPGARNKRGLAGIRSRAELFDGVTTYGPAEDGRTWRTTVEFPLGAR</sequence>
<dbReference type="InterPro" id="IPR011712">
    <property type="entry name" value="Sig_transdc_His_kin_sub3_dim/P"/>
</dbReference>
<reference evidence="12 13" key="1">
    <citation type="submission" date="2021-03" db="EMBL/GenBank/DDBJ databases">
        <title>Sequencing the genomes of 1000 actinobacteria strains.</title>
        <authorList>
            <person name="Klenk H.-P."/>
        </authorList>
    </citation>
    <scope>NUCLEOTIDE SEQUENCE [LARGE SCALE GENOMIC DNA]</scope>
    <source>
        <strain evidence="12 13">DSM 44580</strain>
    </source>
</reference>
<feature type="transmembrane region" description="Helical" evidence="10">
    <location>
        <begin position="12"/>
        <end position="34"/>
    </location>
</feature>
<keyword evidence="5" id="KW-0547">Nucleotide-binding</keyword>
<evidence type="ECO:0000256" key="4">
    <source>
        <dbReference type="ARBA" id="ARBA00022679"/>
    </source>
</evidence>
<feature type="transmembrane region" description="Helical" evidence="10">
    <location>
        <begin position="126"/>
        <end position="144"/>
    </location>
</feature>
<name>A0ABS5A9G5_9PSEU</name>
<keyword evidence="3" id="KW-0597">Phosphoprotein</keyword>
<feature type="coiled-coil region" evidence="9">
    <location>
        <begin position="152"/>
        <end position="182"/>
    </location>
</feature>
<dbReference type="Gene3D" id="1.20.5.1930">
    <property type="match status" value="1"/>
</dbReference>
<keyword evidence="6 12" id="KW-0418">Kinase</keyword>
<evidence type="ECO:0000256" key="10">
    <source>
        <dbReference type="SAM" id="Phobius"/>
    </source>
</evidence>
<keyword evidence="4" id="KW-0808">Transferase</keyword>
<dbReference type="SUPFAM" id="SSF55874">
    <property type="entry name" value="ATPase domain of HSP90 chaperone/DNA topoisomerase II/histidine kinase"/>
    <property type="match status" value="1"/>
</dbReference>
<keyword evidence="8" id="KW-0902">Two-component regulatory system</keyword>
<dbReference type="EMBL" id="JAGIOO010000001">
    <property type="protein sequence ID" value="MBP2473228.1"/>
    <property type="molecule type" value="Genomic_DNA"/>
</dbReference>
<evidence type="ECO:0000256" key="9">
    <source>
        <dbReference type="SAM" id="Coils"/>
    </source>
</evidence>
<evidence type="ECO:0000313" key="12">
    <source>
        <dbReference type="EMBL" id="MBP2473228.1"/>
    </source>
</evidence>
<dbReference type="PANTHER" id="PTHR24421:SF10">
    <property type="entry name" value="NITRATE_NITRITE SENSOR PROTEIN NARQ"/>
    <property type="match status" value="1"/>
</dbReference>
<evidence type="ECO:0000256" key="7">
    <source>
        <dbReference type="ARBA" id="ARBA00022840"/>
    </source>
</evidence>
<dbReference type="InterPro" id="IPR036890">
    <property type="entry name" value="HATPase_C_sf"/>
</dbReference>
<keyword evidence="10" id="KW-0472">Membrane</keyword>
<keyword evidence="10" id="KW-1133">Transmembrane helix</keyword>
<dbReference type="RefSeq" id="WP_086788545.1">
    <property type="nucleotide sequence ID" value="NZ_JAGIOO010000001.1"/>
</dbReference>
<feature type="transmembrane region" description="Helical" evidence="10">
    <location>
        <begin position="101"/>
        <end position="119"/>
    </location>
</feature>
<evidence type="ECO:0000313" key="13">
    <source>
        <dbReference type="Proteomes" id="UP001519363"/>
    </source>
</evidence>
<gene>
    <name evidence="12" type="ORF">JOF53_002100</name>
</gene>
<feature type="transmembrane region" description="Helical" evidence="10">
    <location>
        <begin position="64"/>
        <end position="81"/>
    </location>
</feature>
<evidence type="ECO:0000256" key="1">
    <source>
        <dbReference type="ARBA" id="ARBA00000085"/>
    </source>
</evidence>
<keyword evidence="9" id="KW-0175">Coiled coil</keyword>
<evidence type="ECO:0000256" key="8">
    <source>
        <dbReference type="ARBA" id="ARBA00023012"/>
    </source>
</evidence>
<organism evidence="12 13">
    <name type="scientific">Crossiella equi</name>
    <dbReference type="NCBI Taxonomy" id="130796"/>
    <lineage>
        <taxon>Bacteria</taxon>
        <taxon>Bacillati</taxon>
        <taxon>Actinomycetota</taxon>
        <taxon>Actinomycetes</taxon>
        <taxon>Pseudonocardiales</taxon>
        <taxon>Pseudonocardiaceae</taxon>
        <taxon>Crossiella</taxon>
    </lineage>
</organism>
<keyword evidence="7" id="KW-0067">ATP-binding</keyword>
<feature type="transmembrane region" description="Helical" evidence="10">
    <location>
        <begin position="40"/>
        <end position="57"/>
    </location>
</feature>
<feature type="domain" description="Signal transduction histidine kinase subgroup 3 dimerisation and phosphoacceptor" evidence="11">
    <location>
        <begin position="180"/>
        <end position="243"/>
    </location>
</feature>
<proteinExistence type="predicted"/>
<dbReference type="InterPro" id="IPR050482">
    <property type="entry name" value="Sensor_HK_TwoCompSys"/>
</dbReference>
<protein>
    <recommendedName>
        <fullName evidence="2">histidine kinase</fullName>
        <ecNumber evidence="2">2.7.13.3</ecNumber>
    </recommendedName>
</protein>
<dbReference type="Pfam" id="PF07730">
    <property type="entry name" value="HisKA_3"/>
    <property type="match status" value="1"/>
</dbReference>
<comment type="catalytic activity">
    <reaction evidence="1">
        <text>ATP + protein L-histidine = ADP + protein N-phospho-L-histidine.</text>
        <dbReference type="EC" id="2.7.13.3"/>
    </reaction>
</comment>
<evidence type="ECO:0000256" key="3">
    <source>
        <dbReference type="ARBA" id="ARBA00022553"/>
    </source>
</evidence>
<accession>A0ABS5A9G5</accession>
<keyword evidence="10" id="KW-0812">Transmembrane</keyword>
<comment type="caution">
    <text evidence="12">The sequence shown here is derived from an EMBL/GenBank/DDBJ whole genome shotgun (WGS) entry which is preliminary data.</text>
</comment>
<evidence type="ECO:0000256" key="5">
    <source>
        <dbReference type="ARBA" id="ARBA00022741"/>
    </source>
</evidence>